<dbReference type="PANTHER" id="PTHR33408">
    <property type="entry name" value="TRANSPOSASE"/>
    <property type="match status" value="1"/>
</dbReference>
<dbReference type="Pfam" id="PF13751">
    <property type="entry name" value="DDE_Tnp_1_6"/>
    <property type="match status" value="1"/>
</dbReference>
<sequence length="513" mass="59993">MNTNFQDYNQQQNWLFPPSIEELIPQNHPVRVVNGVIEQLDLGLLVAEYSREGKPSYHPKMMLKVMVYAYMDNTYSSRKIEKAMRENINYMWLSARQVADHNTIARFRSKKLKTIFKDIFKQVVLLLAEEGLVTLKEVFTDGTKIESMAGRYTFVWGNAIKTRREKMSEQLEELWQYAQSVADEEDKDPTPPDFTKMDREKVERTAQKINKILKGNPGVGSKQRAKARYIEKHFPANIEKYEGQEALLAGRNSYSKTDPDATFMRMKEDHMQNGQLKPGYNVQISSESQFIIHYSLHQTTNDIHTLKPHLQTYEYLYGALPENLTADAGYGSEENYGYLENVGIEGYVKYNTFDKEEQTYKSKKKKNGKDDFNRNNLHYNAEGDYYVCPMGQHMERTHDQKRTTKSGYRQTTSIYQARNCQGCSLRGMCHKSKYDRKVERNHQLERHKEAVRKRLTSEEGIERRKRRTADVEPVFGHIKSNRNFKRFTHKGIKKVELEFGLHALAHNMRKKAA</sequence>
<dbReference type="InterPro" id="IPR047629">
    <property type="entry name" value="IS1182_transpos"/>
</dbReference>
<keyword evidence="4" id="KW-1185">Reference proteome</keyword>
<dbReference type="Pfam" id="PF05598">
    <property type="entry name" value="DUF772"/>
    <property type="match status" value="1"/>
</dbReference>
<dbReference type="EMBL" id="JAYMGW010000032">
    <property type="protein sequence ID" value="MEC4266972.1"/>
    <property type="molecule type" value="Genomic_DNA"/>
</dbReference>
<dbReference type="Proteomes" id="UP001355298">
    <property type="component" value="Unassembled WGS sequence"/>
</dbReference>
<feature type="domain" description="Transposase DDE" evidence="2">
    <location>
        <begin position="387"/>
        <end position="510"/>
    </location>
</feature>
<evidence type="ECO:0000259" key="1">
    <source>
        <dbReference type="Pfam" id="PF05598"/>
    </source>
</evidence>
<feature type="domain" description="Transposase InsH N-terminal" evidence="1">
    <location>
        <begin position="19"/>
        <end position="110"/>
    </location>
</feature>
<reference evidence="3 4" key="1">
    <citation type="submission" date="2024-01" db="EMBL/GenBank/DDBJ databases">
        <title>The strains designed SYSU M86414 and SYSU M84420 isolated from the marine sediment in San Sha City (Hainan Province, China).</title>
        <authorList>
            <person name="Guo D."/>
        </authorList>
    </citation>
    <scope>NUCLEOTIDE SEQUENCE [LARGE SCALE GENOMIC DNA]</scope>
    <source>
        <strain evidence="3 4">SYSU M84420</strain>
    </source>
</reference>
<name>A0ABU6IV28_9FLAO</name>
<dbReference type="InterPro" id="IPR008490">
    <property type="entry name" value="Transposase_InsH_N"/>
</dbReference>
<evidence type="ECO:0000313" key="3">
    <source>
        <dbReference type="EMBL" id="MEC4266972.1"/>
    </source>
</evidence>
<accession>A0ABU6IV28</accession>
<evidence type="ECO:0000259" key="2">
    <source>
        <dbReference type="Pfam" id="PF13751"/>
    </source>
</evidence>
<dbReference type="PANTHER" id="PTHR33408:SF2">
    <property type="entry name" value="TRANSPOSASE DDE DOMAIN-CONTAINING PROTEIN"/>
    <property type="match status" value="1"/>
</dbReference>
<dbReference type="RefSeq" id="WP_326280411.1">
    <property type="nucleotide sequence ID" value="NZ_JAYKYV010000031.1"/>
</dbReference>
<dbReference type="NCBIfam" id="NF033551">
    <property type="entry name" value="transpos_IS1182"/>
    <property type="match status" value="1"/>
</dbReference>
<dbReference type="InterPro" id="IPR025668">
    <property type="entry name" value="Tnp_DDE_dom"/>
</dbReference>
<gene>
    <name evidence="3" type="ORF">VOP03_16615</name>
</gene>
<organism evidence="3 4">
    <name type="scientific">Flagellimonas halotolerans</name>
    <dbReference type="NCBI Taxonomy" id="3112164"/>
    <lineage>
        <taxon>Bacteria</taxon>
        <taxon>Pseudomonadati</taxon>
        <taxon>Bacteroidota</taxon>
        <taxon>Flavobacteriia</taxon>
        <taxon>Flavobacteriales</taxon>
        <taxon>Flavobacteriaceae</taxon>
        <taxon>Flagellimonas</taxon>
    </lineage>
</organism>
<protein>
    <submittedName>
        <fullName evidence="3">IS1182 family transposase</fullName>
    </submittedName>
</protein>
<proteinExistence type="predicted"/>
<comment type="caution">
    <text evidence="3">The sequence shown here is derived from an EMBL/GenBank/DDBJ whole genome shotgun (WGS) entry which is preliminary data.</text>
</comment>
<evidence type="ECO:0000313" key="4">
    <source>
        <dbReference type="Proteomes" id="UP001355298"/>
    </source>
</evidence>